<dbReference type="EMBL" id="FNCN01000003">
    <property type="protein sequence ID" value="SDG33224.1"/>
    <property type="molecule type" value="Genomic_DNA"/>
</dbReference>
<dbReference type="Proteomes" id="UP000198923">
    <property type="component" value="Unassembled WGS sequence"/>
</dbReference>
<gene>
    <name evidence="1" type="ORF">SAMN05421505_103222</name>
</gene>
<protein>
    <submittedName>
        <fullName evidence="1">Uncharacterized protein</fullName>
    </submittedName>
</protein>
<evidence type="ECO:0000313" key="1">
    <source>
        <dbReference type="EMBL" id="SDG33224.1"/>
    </source>
</evidence>
<accession>A0A1G7TDV6</accession>
<sequence>MIVHVKPVGDVVEHEPSAHCICGPGSDIVQIPAICKPVGMIYQHHALHPCSEWEAAPER</sequence>
<name>A0A1G7TDV6_9ACTN</name>
<keyword evidence="2" id="KW-1185">Reference proteome</keyword>
<evidence type="ECO:0000313" key="2">
    <source>
        <dbReference type="Proteomes" id="UP000198923"/>
    </source>
</evidence>
<organism evidence="1 2">
    <name type="scientific">Sinosporangium album</name>
    <dbReference type="NCBI Taxonomy" id="504805"/>
    <lineage>
        <taxon>Bacteria</taxon>
        <taxon>Bacillati</taxon>
        <taxon>Actinomycetota</taxon>
        <taxon>Actinomycetes</taxon>
        <taxon>Streptosporangiales</taxon>
        <taxon>Streptosporangiaceae</taxon>
        <taxon>Sinosporangium</taxon>
    </lineage>
</organism>
<dbReference type="OrthoDB" id="3541167at2"/>
<proteinExistence type="predicted"/>
<dbReference type="RefSeq" id="WP_143020116.1">
    <property type="nucleotide sequence ID" value="NZ_FNCN01000003.1"/>
</dbReference>
<dbReference type="AlphaFoldDB" id="A0A1G7TDV6"/>
<reference evidence="1 2" key="1">
    <citation type="submission" date="2016-10" db="EMBL/GenBank/DDBJ databases">
        <authorList>
            <person name="de Groot N.N."/>
        </authorList>
    </citation>
    <scope>NUCLEOTIDE SEQUENCE [LARGE SCALE GENOMIC DNA]</scope>
    <source>
        <strain evidence="1 2">CPCC 201354</strain>
    </source>
</reference>